<dbReference type="GO" id="GO:0050664">
    <property type="term" value="F:oxidoreductase activity, acting on NAD(P)H, oxygen as acceptor"/>
    <property type="evidence" value="ECO:0007669"/>
    <property type="project" value="TreeGrafter"/>
</dbReference>
<evidence type="ECO:0000259" key="5">
    <source>
        <dbReference type="SMART" id="SM00822"/>
    </source>
</evidence>
<accession>A0A7H8R262</accession>
<comment type="similarity">
    <text evidence="1 4">Belongs to the short-chain dehydrogenases/reductases (SDR) family.</text>
</comment>
<protein>
    <recommendedName>
        <fullName evidence="5">Ketoreductase domain-containing protein</fullName>
    </recommendedName>
</protein>
<keyword evidence="3" id="KW-0560">Oxidoreductase</keyword>
<dbReference type="PRINTS" id="PR00081">
    <property type="entry name" value="GDHRDH"/>
</dbReference>
<dbReference type="PRINTS" id="PR00080">
    <property type="entry name" value="SDRFAMILY"/>
</dbReference>
<dbReference type="InterPro" id="IPR036291">
    <property type="entry name" value="NAD(P)-bd_dom_sf"/>
</dbReference>
<feature type="domain" description="Ketoreductase" evidence="5">
    <location>
        <begin position="4"/>
        <end position="185"/>
    </location>
</feature>
<dbReference type="AlphaFoldDB" id="A0A7H8R262"/>
<sequence length="253" mass="27244">MASKTIIVTGASRGLGLTISKYLLTTTPPNNVVILARSAEPLQALKTQYPDNVEYIAGDLSDHSLGEKAVALAQSRFGRLDGLVLNHGILGQVSTVANADVEQWKKGFEVNFFSLVSFTKAALPALRESKGKIVFTSSGASTSAMGGWALYGATKAAMNHFTLSLASEEPDITSISVRPGMVDTEMQREIREDHANNMPSDAVSKFIGAHRDGKLLKPELPGHVMAKLVLDAPNTLSGRFITWNDKDLEAFQE</sequence>
<dbReference type="GeneID" id="55994812"/>
<proteinExistence type="inferred from homology"/>
<dbReference type="Pfam" id="PF00106">
    <property type="entry name" value="adh_short"/>
    <property type="match status" value="1"/>
</dbReference>
<organism evidence="6 7">
    <name type="scientific">Talaromyces rugulosus</name>
    <name type="common">Penicillium rugulosum</name>
    <dbReference type="NCBI Taxonomy" id="121627"/>
    <lineage>
        <taxon>Eukaryota</taxon>
        <taxon>Fungi</taxon>
        <taxon>Dikarya</taxon>
        <taxon>Ascomycota</taxon>
        <taxon>Pezizomycotina</taxon>
        <taxon>Eurotiomycetes</taxon>
        <taxon>Eurotiomycetidae</taxon>
        <taxon>Eurotiales</taxon>
        <taxon>Trichocomaceae</taxon>
        <taxon>Talaromyces</taxon>
        <taxon>Talaromyces sect. Islandici</taxon>
    </lineage>
</organism>
<dbReference type="SUPFAM" id="SSF51735">
    <property type="entry name" value="NAD(P)-binding Rossmann-fold domains"/>
    <property type="match status" value="1"/>
</dbReference>
<dbReference type="RefSeq" id="XP_035346353.1">
    <property type="nucleotide sequence ID" value="XM_035490460.1"/>
</dbReference>
<dbReference type="KEGG" id="trg:TRUGW13939_07319"/>
<dbReference type="PANTHER" id="PTHR43008:SF8">
    <property type="entry name" value="BENZIL REDUCTASE ((S)-BENZOIN FORMING) IRC24"/>
    <property type="match status" value="1"/>
</dbReference>
<dbReference type="FunFam" id="3.40.50.720:FF:000281">
    <property type="entry name" value="Uncharacterized oxidoreductase YIR035C"/>
    <property type="match status" value="1"/>
</dbReference>
<evidence type="ECO:0000256" key="3">
    <source>
        <dbReference type="ARBA" id="ARBA00023002"/>
    </source>
</evidence>
<evidence type="ECO:0000256" key="4">
    <source>
        <dbReference type="RuleBase" id="RU000363"/>
    </source>
</evidence>
<evidence type="ECO:0000256" key="2">
    <source>
        <dbReference type="ARBA" id="ARBA00022857"/>
    </source>
</evidence>
<evidence type="ECO:0000313" key="6">
    <source>
        <dbReference type="EMBL" id="QKX60176.1"/>
    </source>
</evidence>
<dbReference type="InterPro" id="IPR057326">
    <property type="entry name" value="KR_dom"/>
</dbReference>
<dbReference type="Proteomes" id="UP000509510">
    <property type="component" value="Chromosome IV"/>
</dbReference>
<reference evidence="7" key="1">
    <citation type="submission" date="2020-06" db="EMBL/GenBank/DDBJ databases">
        <title>A chromosome-scale genome assembly of Talaromyces rugulosus W13939.</title>
        <authorList>
            <person name="Wang B."/>
            <person name="Guo L."/>
            <person name="Ye K."/>
            <person name="Wang L."/>
        </authorList>
    </citation>
    <scope>NUCLEOTIDE SEQUENCE [LARGE SCALE GENOMIC DNA]</scope>
    <source>
        <strain evidence="7">W13939</strain>
    </source>
</reference>
<evidence type="ECO:0000313" key="7">
    <source>
        <dbReference type="Proteomes" id="UP000509510"/>
    </source>
</evidence>
<dbReference type="InterPro" id="IPR020904">
    <property type="entry name" value="Sc_DH/Rdtase_CS"/>
</dbReference>
<keyword evidence="2" id="KW-0521">NADP</keyword>
<dbReference type="CDD" id="cd05367">
    <property type="entry name" value="SPR-like_SDR_c"/>
    <property type="match status" value="1"/>
</dbReference>
<gene>
    <name evidence="6" type="ORF">TRUGW13939_07319</name>
</gene>
<dbReference type="Gene3D" id="3.40.50.720">
    <property type="entry name" value="NAD(P)-binding Rossmann-like Domain"/>
    <property type="match status" value="1"/>
</dbReference>
<keyword evidence="7" id="KW-1185">Reference proteome</keyword>
<evidence type="ECO:0000256" key="1">
    <source>
        <dbReference type="ARBA" id="ARBA00006484"/>
    </source>
</evidence>
<dbReference type="PANTHER" id="PTHR43008">
    <property type="entry name" value="BENZIL REDUCTASE"/>
    <property type="match status" value="1"/>
</dbReference>
<name>A0A7H8R262_TALRU</name>
<dbReference type="EMBL" id="CP055901">
    <property type="protein sequence ID" value="QKX60176.1"/>
    <property type="molecule type" value="Genomic_DNA"/>
</dbReference>
<dbReference type="SMART" id="SM00822">
    <property type="entry name" value="PKS_KR"/>
    <property type="match status" value="1"/>
</dbReference>
<dbReference type="OrthoDB" id="153074at2759"/>
<dbReference type="PROSITE" id="PS00061">
    <property type="entry name" value="ADH_SHORT"/>
    <property type="match status" value="1"/>
</dbReference>
<dbReference type="InterPro" id="IPR002347">
    <property type="entry name" value="SDR_fam"/>
</dbReference>